<protein>
    <submittedName>
        <fullName evidence="1">Uncharacterized protein</fullName>
    </submittedName>
</protein>
<organism evidence="1 2">
    <name type="scientific">Hypocrea atroviridis (strain ATCC 20476 / IMI 206040)</name>
    <name type="common">Trichoderma atroviride</name>
    <dbReference type="NCBI Taxonomy" id="452589"/>
    <lineage>
        <taxon>Eukaryota</taxon>
        <taxon>Fungi</taxon>
        <taxon>Dikarya</taxon>
        <taxon>Ascomycota</taxon>
        <taxon>Pezizomycotina</taxon>
        <taxon>Sordariomycetes</taxon>
        <taxon>Hypocreomycetidae</taxon>
        <taxon>Hypocreales</taxon>
        <taxon>Hypocreaceae</taxon>
        <taxon>Trichoderma</taxon>
    </lineage>
</organism>
<dbReference type="eggNOG" id="ENOG502RXHN">
    <property type="taxonomic scope" value="Eukaryota"/>
</dbReference>
<dbReference type="OrthoDB" id="3796612at2759"/>
<reference evidence="1 2" key="1">
    <citation type="journal article" date="2011" name="Genome Biol.">
        <title>Comparative genome sequence analysis underscores mycoparasitism as the ancestral life style of Trichoderma.</title>
        <authorList>
            <person name="Kubicek C.P."/>
            <person name="Herrera-Estrella A."/>
            <person name="Seidl-Seiboth V."/>
            <person name="Martinez D.A."/>
            <person name="Druzhinina I.S."/>
            <person name="Thon M."/>
            <person name="Zeilinger S."/>
            <person name="Casas-Flores S."/>
            <person name="Horwitz B.A."/>
            <person name="Mukherjee P.K."/>
            <person name="Mukherjee M."/>
            <person name="Kredics L."/>
            <person name="Alcaraz L.D."/>
            <person name="Aerts A."/>
            <person name="Antal Z."/>
            <person name="Atanasova L."/>
            <person name="Cervantes-Badillo M.G."/>
            <person name="Challacombe J."/>
            <person name="Chertkov O."/>
            <person name="McCluskey K."/>
            <person name="Coulpier F."/>
            <person name="Deshpande N."/>
            <person name="von Doehren H."/>
            <person name="Ebbole D.J."/>
            <person name="Esquivel-Naranjo E.U."/>
            <person name="Fekete E."/>
            <person name="Flipphi M."/>
            <person name="Glaser F."/>
            <person name="Gomez-Rodriguez E.Y."/>
            <person name="Gruber S."/>
            <person name="Han C."/>
            <person name="Henrissat B."/>
            <person name="Hermosa R."/>
            <person name="Hernandez-Onate M."/>
            <person name="Karaffa L."/>
            <person name="Kosti I."/>
            <person name="Le Crom S."/>
            <person name="Lindquist E."/>
            <person name="Lucas S."/>
            <person name="Luebeck M."/>
            <person name="Luebeck P.S."/>
            <person name="Margeot A."/>
            <person name="Metz B."/>
            <person name="Misra M."/>
            <person name="Nevalainen H."/>
            <person name="Omann M."/>
            <person name="Packer N."/>
            <person name="Perrone G."/>
            <person name="Uresti-Rivera E.E."/>
            <person name="Salamov A."/>
            <person name="Schmoll M."/>
            <person name="Seiboth B."/>
            <person name="Shapiro H."/>
            <person name="Sukno S."/>
            <person name="Tamayo-Ramos J.A."/>
            <person name="Tisch D."/>
            <person name="Wiest A."/>
            <person name="Wilkinson H.H."/>
            <person name="Zhang M."/>
            <person name="Coutinho P.M."/>
            <person name="Kenerley C.M."/>
            <person name="Monte E."/>
            <person name="Baker S.E."/>
            <person name="Grigoriev I.V."/>
        </authorList>
    </citation>
    <scope>NUCLEOTIDE SEQUENCE [LARGE SCALE GENOMIC DNA]</scope>
    <source>
        <strain evidence="2">ATCC 20476 / IMI 206040</strain>
    </source>
</reference>
<keyword evidence="2" id="KW-1185">Reference proteome</keyword>
<accession>G9NP74</accession>
<proteinExistence type="predicted"/>
<evidence type="ECO:0000313" key="1">
    <source>
        <dbReference type="EMBL" id="EHK47859.1"/>
    </source>
</evidence>
<dbReference type="STRING" id="452589.G9NP74"/>
<dbReference type="AlphaFoldDB" id="G9NP74"/>
<sequence length="302" mass="33477">MSGISDETASVVDSQDGFSFNLQLNAVNENRGFHRKNYRGQIQRSNVIDDICQGMLLMGRIDRIIHGRETEDGSPATLVIFGFRFHGADEKRRFKQATITITFRDAKERDDSDPEVVNMWPNGDFTLGHPTRVDVVDSDGTQAGLAVSGNSILQVSGNAAKNWEQQRSYTRETRSLLTGSIMLDMGIRKYGENNAVRITVTEDPLSSSGLTTDFRTAVLLKRKREDDKFQATVNIKAKAHFLYNAIQGMRDISGFSPANDPITFQPGVQYLGPFSLNEEVDANNLNEAKLAHLAGMADTVLV</sequence>
<dbReference type="HOGENOM" id="CLU_072358_1_0_1"/>
<name>G9NP74_HYPAI</name>
<evidence type="ECO:0000313" key="2">
    <source>
        <dbReference type="Proteomes" id="UP000005426"/>
    </source>
</evidence>
<dbReference type="OMA" id="CKSWDEP"/>
<dbReference type="Proteomes" id="UP000005426">
    <property type="component" value="Unassembled WGS sequence"/>
</dbReference>
<comment type="caution">
    <text evidence="1">The sequence shown here is derived from an EMBL/GenBank/DDBJ whole genome shotgun (WGS) entry which is preliminary data.</text>
</comment>
<gene>
    <name evidence="1" type="ORF">TRIATDRAFT_316835</name>
</gene>
<dbReference type="EMBL" id="ABDG02000020">
    <property type="protein sequence ID" value="EHK47859.1"/>
    <property type="molecule type" value="Genomic_DNA"/>
</dbReference>